<dbReference type="EMBL" id="HBFS01024235">
    <property type="protein sequence ID" value="CAD8922965.1"/>
    <property type="molecule type" value="Transcribed_RNA"/>
</dbReference>
<evidence type="ECO:0000256" key="6">
    <source>
        <dbReference type="ARBA" id="ARBA00022723"/>
    </source>
</evidence>
<comment type="cofactor">
    <cofactor evidence="1">
        <name>[4Fe-4S] cluster</name>
        <dbReference type="ChEBI" id="CHEBI:49883"/>
    </cofactor>
</comment>
<feature type="domain" description="Radical SAM core" evidence="14">
    <location>
        <begin position="123"/>
        <end position="354"/>
    </location>
</feature>
<dbReference type="SFLD" id="SFLDG01386">
    <property type="entry name" value="main_SPASM_domain-containing"/>
    <property type="match status" value="1"/>
</dbReference>
<keyword evidence="10" id="KW-0342">GTP-binding</keyword>
<evidence type="ECO:0000256" key="12">
    <source>
        <dbReference type="ARBA" id="ARBA00023239"/>
    </source>
</evidence>
<dbReference type="HAMAP" id="MF_01225_B">
    <property type="entry name" value="MoaA_B"/>
    <property type="match status" value="1"/>
</dbReference>
<keyword evidence="6" id="KW-0479">Metal-binding</keyword>
<comment type="catalytic activity">
    <reaction evidence="13">
        <text>GTP + AH2 + S-adenosyl-L-methionine = (8S)-3',8-cyclo-7,8-dihydroguanosine 5'-triphosphate + 5'-deoxyadenosine + L-methionine + A + H(+)</text>
        <dbReference type="Rhea" id="RHEA:49576"/>
        <dbReference type="ChEBI" id="CHEBI:13193"/>
        <dbReference type="ChEBI" id="CHEBI:15378"/>
        <dbReference type="ChEBI" id="CHEBI:17319"/>
        <dbReference type="ChEBI" id="CHEBI:17499"/>
        <dbReference type="ChEBI" id="CHEBI:37565"/>
        <dbReference type="ChEBI" id="CHEBI:57844"/>
        <dbReference type="ChEBI" id="CHEBI:59789"/>
        <dbReference type="ChEBI" id="CHEBI:131766"/>
        <dbReference type="EC" id="4.1.99.22"/>
    </reaction>
</comment>
<evidence type="ECO:0000256" key="3">
    <source>
        <dbReference type="ARBA" id="ARBA00012167"/>
    </source>
</evidence>
<keyword evidence="12" id="KW-0456">Lyase</keyword>
<dbReference type="SFLD" id="SFLDG01067">
    <property type="entry name" value="SPASM/twitch_domain_containing"/>
    <property type="match status" value="1"/>
</dbReference>
<evidence type="ECO:0000256" key="1">
    <source>
        <dbReference type="ARBA" id="ARBA00001966"/>
    </source>
</evidence>
<evidence type="ECO:0000256" key="11">
    <source>
        <dbReference type="ARBA" id="ARBA00023150"/>
    </source>
</evidence>
<evidence type="ECO:0000256" key="5">
    <source>
        <dbReference type="ARBA" id="ARBA00022691"/>
    </source>
</evidence>
<dbReference type="GO" id="GO:0005525">
    <property type="term" value="F:GTP binding"/>
    <property type="evidence" value="ECO:0007669"/>
    <property type="project" value="UniProtKB-KW"/>
</dbReference>
<dbReference type="Pfam" id="PF04055">
    <property type="entry name" value="Radical_SAM"/>
    <property type="match status" value="1"/>
</dbReference>
<dbReference type="SUPFAM" id="SSF102114">
    <property type="entry name" value="Radical SAM enzymes"/>
    <property type="match status" value="1"/>
</dbReference>
<keyword evidence="8" id="KW-0408">Iron</keyword>
<dbReference type="PROSITE" id="PS01305">
    <property type="entry name" value="MOAA_NIFB_PQQE"/>
    <property type="match status" value="1"/>
</dbReference>
<dbReference type="Gene3D" id="3.20.20.70">
    <property type="entry name" value="Aldolase class I"/>
    <property type="match status" value="1"/>
</dbReference>
<evidence type="ECO:0000259" key="14">
    <source>
        <dbReference type="PROSITE" id="PS51918"/>
    </source>
</evidence>
<dbReference type="AlphaFoldDB" id="A0A7S1CNV5"/>
<dbReference type="GO" id="GO:0061799">
    <property type="term" value="F:cyclic pyranopterin monophosphate synthase activity"/>
    <property type="evidence" value="ECO:0007669"/>
    <property type="project" value="TreeGrafter"/>
</dbReference>
<organism evidence="15">
    <name type="scientific">Bicosoecida sp. CB-2014</name>
    <dbReference type="NCBI Taxonomy" id="1486930"/>
    <lineage>
        <taxon>Eukaryota</taxon>
        <taxon>Sar</taxon>
        <taxon>Stramenopiles</taxon>
        <taxon>Bigyra</taxon>
        <taxon>Opalozoa</taxon>
        <taxon>Bicosoecida</taxon>
    </lineage>
</organism>
<dbReference type="Pfam" id="PF06463">
    <property type="entry name" value="Mob_synth_C"/>
    <property type="match status" value="1"/>
</dbReference>
<reference evidence="15" key="1">
    <citation type="submission" date="2021-01" db="EMBL/GenBank/DDBJ databases">
        <authorList>
            <person name="Corre E."/>
            <person name="Pelletier E."/>
            <person name="Niang G."/>
            <person name="Scheremetjew M."/>
            <person name="Finn R."/>
            <person name="Kale V."/>
            <person name="Holt S."/>
            <person name="Cochrane G."/>
            <person name="Meng A."/>
            <person name="Brown T."/>
            <person name="Cohen L."/>
        </authorList>
    </citation>
    <scope>NUCLEOTIDE SEQUENCE</scope>
    <source>
        <strain evidence="15">Ms1</strain>
    </source>
</reference>
<evidence type="ECO:0000313" key="15">
    <source>
        <dbReference type="EMBL" id="CAD8922965.1"/>
    </source>
</evidence>
<dbReference type="CDD" id="cd01335">
    <property type="entry name" value="Radical_SAM"/>
    <property type="match status" value="1"/>
</dbReference>
<dbReference type="SMART" id="SM00729">
    <property type="entry name" value="Elp3"/>
    <property type="match status" value="1"/>
</dbReference>
<keyword evidence="4" id="KW-0004">4Fe-4S</keyword>
<evidence type="ECO:0000256" key="4">
    <source>
        <dbReference type="ARBA" id="ARBA00022485"/>
    </source>
</evidence>
<dbReference type="GO" id="GO:0006777">
    <property type="term" value="P:Mo-molybdopterin cofactor biosynthetic process"/>
    <property type="evidence" value="ECO:0007669"/>
    <property type="project" value="UniProtKB-KW"/>
</dbReference>
<evidence type="ECO:0000256" key="13">
    <source>
        <dbReference type="ARBA" id="ARBA00048697"/>
    </source>
</evidence>
<sequence length="449" mass="47989">MPRGAGVRAVLAAAAATRRPVAAAAATARSAPAAAAAPWRSRGHPAVVAAARAHVVRSFASSRLEALRGRLAEDGAAPLATFRAAAEGASSAPSSTTLAQREMAARLDAMLPTVRAAKPLTDSFGREHTYLRISLTERCNLRCRYCMPAEGVTLSEASHLLTSEEIVRLAALFVQAGVTKIRLTGGEPLVRRDAIDICAQLAALPGLQGLGITTNGLVLSRRLPRLRAAGVTGLNISLDTLDAKKFAALTRRQGFERVLKSIDDAVAEGIPSVKVNVVVMKGVNEEEVGDFVEMTRTKPVDVRFIEYMPFGENAWTDARFYSYADMLHDVVDRFSVDEVERLTDDAHDTSKGYRLRGAAGRFGFITSMSEHFCGGCNRLRLTADGHIKVCLFGTEEVSLRDAMRAGASDAQLLDIVGAAVGKKHFKLGGNADMYEIASGDNRPMILIGG</sequence>
<dbReference type="SFLD" id="SFLDG01383">
    <property type="entry name" value="cyclic_pyranopterin_phosphate"/>
    <property type="match status" value="1"/>
</dbReference>
<dbReference type="PANTHER" id="PTHR22960">
    <property type="entry name" value="MOLYBDOPTERIN COFACTOR SYNTHESIS PROTEIN A"/>
    <property type="match status" value="1"/>
</dbReference>
<dbReference type="InterPro" id="IPR013785">
    <property type="entry name" value="Aldolase_TIM"/>
</dbReference>
<dbReference type="GO" id="GO:0051539">
    <property type="term" value="F:4 iron, 4 sulfur cluster binding"/>
    <property type="evidence" value="ECO:0007669"/>
    <property type="project" value="UniProtKB-KW"/>
</dbReference>
<evidence type="ECO:0000256" key="2">
    <source>
        <dbReference type="ARBA" id="ARBA00005046"/>
    </source>
</evidence>
<dbReference type="EC" id="4.1.99.22" evidence="3"/>
<dbReference type="InterPro" id="IPR010505">
    <property type="entry name" value="MoaA_twitch"/>
</dbReference>
<comment type="pathway">
    <text evidence="2">Cofactor biosynthesis; molybdopterin biosynthesis.</text>
</comment>
<keyword evidence="5" id="KW-0949">S-adenosyl-L-methionine</keyword>
<keyword evidence="7" id="KW-0547">Nucleotide-binding</keyword>
<evidence type="ECO:0000256" key="9">
    <source>
        <dbReference type="ARBA" id="ARBA00023014"/>
    </source>
</evidence>
<accession>A0A7S1CNV5</accession>
<dbReference type="InterPro" id="IPR050105">
    <property type="entry name" value="MoCo_biosynth_MoaA/MoaC"/>
</dbReference>
<name>A0A7S1CNV5_9STRA</name>
<dbReference type="InterPro" id="IPR058240">
    <property type="entry name" value="rSAM_sf"/>
</dbReference>
<dbReference type="GO" id="GO:0046872">
    <property type="term" value="F:metal ion binding"/>
    <property type="evidence" value="ECO:0007669"/>
    <property type="project" value="UniProtKB-KW"/>
</dbReference>
<keyword evidence="9" id="KW-0411">Iron-sulfur</keyword>
<gene>
    <name evidence="15" type="ORF">BSP0115_LOCUS16228</name>
</gene>
<evidence type="ECO:0000256" key="10">
    <source>
        <dbReference type="ARBA" id="ARBA00023134"/>
    </source>
</evidence>
<dbReference type="InterPro" id="IPR000385">
    <property type="entry name" value="MoaA_NifB_PqqE_Fe-S-bd_CS"/>
</dbReference>
<dbReference type="UniPathway" id="UPA00344"/>
<dbReference type="CDD" id="cd21117">
    <property type="entry name" value="Twitch_MoaA"/>
    <property type="match status" value="1"/>
</dbReference>
<dbReference type="SFLD" id="SFLDS00029">
    <property type="entry name" value="Radical_SAM"/>
    <property type="match status" value="1"/>
</dbReference>
<dbReference type="GO" id="GO:0061798">
    <property type="term" value="F:GTP 3',8'-cyclase activity"/>
    <property type="evidence" value="ECO:0007669"/>
    <property type="project" value="UniProtKB-EC"/>
</dbReference>
<dbReference type="InterPro" id="IPR006638">
    <property type="entry name" value="Elp3/MiaA/NifB-like_rSAM"/>
</dbReference>
<protein>
    <recommendedName>
        <fullName evidence="3">GTP 3',8-cyclase</fullName>
        <ecNumber evidence="3">4.1.99.22</ecNumber>
    </recommendedName>
</protein>
<evidence type="ECO:0000256" key="8">
    <source>
        <dbReference type="ARBA" id="ARBA00023004"/>
    </source>
</evidence>
<proteinExistence type="inferred from homology"/>
<keyword evidence="11" id="KW-0501">Molybdenum cofactor biosynthesis</keyword>
<dbReference type="PANTHER" id="PTHR22960:SF0">
    <property type="entry name" value="MOLYBDENUM COFACTOR BIOSYNTHESIS PROTEIN 1"/>
    <property type="match status" value="1"/>
</dbReference>
<dbReference type="InterPro" id="IPR040064">
    <property type="entry name" value="MoaA-like"/>
</dbReference>
<dbReference type="InterPro" id="IPR007197">
    <property type="entry name" value="rSAM"/>
</dbReference>
<dbReference type="NCBIfam" id="TIGR02666">
    <property type="entry name" value="moaA"/>
    <property type="match status" value="1"/>
</dbReference>
<evidence type="ECO:0000256" key="7">
    <source>
        <dbReference type="ARBA" id="ARBA00022741"/>
    </source>
</evidence>
<dbReference type="PROSITE" id="PS51918">
    <property type="entry name" value="RADICAL_SAM"/>
    <property type="match status" value="1"/>
</dbReference>
<dbReference type="InterPro" id="IPR013483">
    <property type="entry name" value="MoaA"/>
</dbReference>